<feature type="coiled-coil region" evidence="1">
    <location>
        <begin position="220"/>
        <end position="282"/>
    </location>
</feature>
<gene>
    <name evidence="3" type="ORF">CEUSTIGMA_g11533.t1</name>
</gene>
<evidence type="ECO:0000256" key="2">
    <source>
        <dbReference type="SAM" id="MobiDB-lite"/>
    </source>
</evidence>
<feature type="compositionally biased region" description="Polar residues" evidence="2">
    <location>
        <begin position="413"/>
        <end position="423"/>
    </location>
</feature>
<dbReference type="EMBL" id="BEGY01000116">
    <property type="protein sequence ID" value="GAX84110.1"/>
    <property type="molecule type" value="Genomic_DNA"/>
</dbReference>
<evidence type="ECO:0000256" key="1">
    <source>
        <dbReference type="SAM" id="Coils"/>
    </source>
</evidence>
<dbReference type="AlphaFoldDB" id="A0A250XMT7"/>
<protein>
    <submittedName>
        <fullName evidence="3">Uncharacterized protein</fullName>
    </submittedName>
</protein>
<organism evidence="3 4">
    <name type="scientific">Chlamydomonas eustigma</name>
    <dbReference type="NCBI Taxonomy" id="1157962"/>
    <lineage>
        <taxon>Eukaryota</taxon>
        <taxon>Viridiplantae</taxon>
        <taxon>Chlorophyta</taxon>
        <taxon>core chlorophytes</taxon>
        <taxon>Chlorophyceae</taxon>
        <taxon>CS clade</taxon>
        <taxon>Chlamydomonadales</taxon>
        <taxon>Chlamydomonadaceae</taxon>
        <taxon>Chlamydomonas</taxon>
    </lineage>
</organism>
<comment type="caution">
    <text evidence="3">The sequence shown here is derived from an EMBL/GenBank/DDBJ whole genome shotgun (WGS) entry which is preliminary data.</text>
</comment>
<accession>A0A250XMT7</accession>
<feature type="coiled-coil region" evidence="1">
    <location>
        <begin position="90"/>
        <end position="117"/>
    </location>
</feature>
<reference evidence="3 4" key="1">
    <citation type="submission" date="2017-08" db="EMBL/GenBank/DDBJ databases">
        <title>Acidophilic green algal genome provides insights into adaptation to an acidic environment.</title>
        <authorList>
            <person name="Hirooka S."/>
            <person name="Hirose Y."/>
            <person name="Kanesaki Y."/>
            <person name="Higuchi S."/>
            <person name="Fujiwara T."/>
            <person name="Onuma R."/>
            <person name="Era A."/>
            <person name="Ohbayashi R."/>
            <person name="Uzuka A."/>
            <person name="Nozaki H."/>
            <person name="Yoshikawa H."/>
            <person name="Miyagishima S.Y."/>
        </authorList>
    </citation>
    <scope>NUCLEOTIDE SEQUENCE [LARGE SCALE GENOMIC DNA]</scope>
    <source>
        <strain evidence="3 4">NIES-2499</strain>
    </source>
</reference>
<dbReference type="Proteomes" id="UP000232323">
    <property type="component" value="Unassembled WGS sequence"/>
</dbReference>
<feature type="compositionally biased region" description="Polar residues" evidence="2">
    <location>
        <begin position="588"/>
        <end position="603"/>
    </location>
</feature>
<keyword evidence="1" id="KW-0175">Coiled coil</keyword>
<name>A0A250XMT7_9CHLO</name>
<feature type="coiled-coil region" evidence="1">
    <location>
        <begin position="309"/>
        <end position="347"/>
    </location>
</feature>
<sequence length="634" mass="69065">MCDLNSAGNASTFTFCDVLAMHWYTMLNTSRVFKKAVDEGTRSHRAHLEASYSRDGEWELNKRDDKIQRLALEGEVALYACKSRDDAQKIDSLEEDKRAQQERIEALEAQLMASRLDMAERSSLNDSVIQQRIQQAVSDAIAQQESESLILASQLREQLKQQQQATQLLQYEAEQQIQARLEAEQRCEELHLLKSKAEAAYEEAVESARLKQTALESETTAKLLEARQQAQEQLQKAEEELLAQVAHLEASKQLLAAESEEKLRVQQKAARAEQEALMLQNQGLKSALQEVQQHARLEAQKAEGFKVQLEEQRAAVLESRMTIHQLEEKLKEEAQSHEHQVSQLHQKTAGIILSALGSSGAADGIDKQHGEVHQKVQTLLSKFYANELSEDQAAQQLADITLAHDVNKLRLPSSTQIPASPTAQDHRAPPDVVPNPKGSPRQGQASRDTLPSSPRDWAAAQSGFVMDDPSKLMRLISRSAQLRQGSGTGMRGAGSSSGSTSGSLQSGSSASLGQWPQGRSTNTTSGGGAVHVQVSDHQEVQGSMQAPPAKQMQGKKSVKPNVISGVSQTALGSASEGPTLKAMLAGVASQSSGASLRTASLDQGNPKPVFENDDATFGDTQRHSMALSAPGMRK</sequence>
<evidence type="ECO:0000313" key="3">
    <source>
        <dbReference type="EMBL" id="GAX84110.1"/>
    </source>
</evidence>
<feature type="region of interest" description="Disordered" evidence="2">
    <location>
        <begin position="587"/>
        <end position="634"/>
    </location>
</feature>
<feature type="compositionally biased region" description="Low complexity" evidence="2">
    <location>
        <begin position="493"/>
        <end position="513"/>
    </location>
</feature>
<proteinExistence type="predicted"/>
<evidence type="ECO:0000313" key="4">
    <source>
        <dbReference type="Proteomes" id="UP000232323"/>
    </source>
</evidence>
<feature type="compositionally biased region" description="Polar residues" evidence="2">
    <location>
        <begin position="441"/>
        <end position="452"/>
    </location>
</feature>
<feature type="region of interest" description="Disordered" evidence="2">
    <location>
        <begin position="482"/>
        <end position="558"/>
    </location>
</feature>
<keyword evidence="4" id="KW-1185">Reference proteome</keyword>
<feature type="region of interest" description="Disordered" evidence="2">
    <location>
        <begin position="413"/>
        <end position="456"/>
    </location>
</feature>